<accession>A0AAN6UMR7</accession>
<evidence type="ECO:0000313" key="5">
    <source>
        <dbReference type="Proteomes" id="UP001304895"/>
    </source>
</evidence>
<dbReference type="Proteomes" id="UP001304895">
    <property type="component" value="Unassembled WGS sequence"/>
</dbReference>
<dbReference type="SUPFAM" id="SSF50129">
    <property type="entry name" value="GroES-like"/>
    <property type="match status" value="1"/>
</dbReference>
<comment type="similarity">
    <text evidence="1">Belongs to the zinc-containing alcohol dehydrogenase family.</text>
</comment>
<name>A0AAN6UMR7_9PEZI</name>
<dbReference type="Pfam" id="PF08240">
    <property type="entry name" value="ADH_N"/>
    <property type="match status" value="1"/>
</dbReference>
<keyword evidence="5" id="KW-1185">Reference proteome</keyword>
<dbReference type="InterPro" id="IPR011032">
    <property type="entry name" value="GroES-like_sf"/>
</dbReference>
<proteinExistence type="inferred from homology"/>
<dbReference type="InterPro" id="IPR013149">
    <property type="entry name" value="ADH-like_C"/>
</dbReference>
<evidence type="ECO:0000256" key="2">
    <source>
        <dbReference type="ARBA" id="ARBA00023002"/>
    </source>
</evidence>
<reference evidence="4" key="2">
    <citation type="submission" date="2023-05" db="EMBL/GenBank/DDBJ databases">
        <authorList>
            <consortium name="Lawrence Berkeley National Laboratory"/>
            <person name="Steindorff A."/>
            <person name="Hensen N."/>
            <person name="Bonometti L."/>
            <person name="Westerberg I."/>
            <person name="Brannstrom I.O."/>
            <person name="Guillou S."/>
            <person name="Cros-Aarteil S."/>
            <person name="Calhoun S."/>
            <person name="Haridas S."/>
            <person name="Kuo A."/>
            <person name="Mondo S."/>
            <person name="Pangilinan J."/>
            <person name="Riley R."/>
            <person name="Labutti K."/>
            <person name="Andreopoulos B."/>
            <person name="Lipzen A."/>
            <person name="Chen C."/>
            <person name="Yanf M."/>
            <person name="Daum C."/>
            <person name="Ng V."/>
            <person name="Clum A."/>
            <person name="Ohm R."/>
            <person name="Martin F."/>
            <person name="Silar P."/>
            <person name="Natvig D."/>
            <person name="Lalanne C."/>
            <person name="Gautier V."/>
            <person name="Ament-Velasquez S.L."/>
            <person name="Kruys A."/>
            <person name="Hutchinson M.I."/>
            <person name="Powell A.J."/>
            <person name="Barry K."/>
            <person name="Miller A.N."/>
            <person name="Grigoriev I.V."/>
            <person name="Debuchy R."/>
            <person name="Gladieux P."/>
            <person name="Thoren M.H."/>
            <person name="Johannesson H."/>
        </authorList>
    </citation>
    <scope>NUCLEOTIDE SEQUENCE</scope>
    <source>
        <strain evidence="4">CBS 123565</strain>
    </source>
</reference>
<protein>
    <submittedName>
        <fullName evidence="4">Alcohol dehydrogenase</fullName>
    </submittedName>
</protein>
<reference evidence="4" key="1">
    <citation type="journal article" date="2023" name="Mol. Phylogenet. Evol.">
        <title>Genome-scale phylogeny and comparative genomics of the fungal order Sordariales.</title>
        <authorList>
            <person name="Hensen N."/>
            <person name="Bonometti L."/>
            <person name="Westerberg I."/>
            <person name="Brannstrom I.O."/>
            <person name="Guillou S."/>
            <person name="Cros-Aarteil S."/>
            <person name="Calhoun S."/>
            <person name="Haridas S."/>
            <person name="Kuo A."/>
            <person name="Mondo S."/>
            <person name="Pangilinan J."/>
            <person name="Riley R."/>
            <person name="LaButti K."/>
            <person name="Andreopoulos B."/>
            <person name="Lipzen A."/>
            <person name="Chen C."/>
            <person name="Yan M."/>
            <person name="Daum C."/>
            <person name="Ng V."/>
            <person name="Clum A."/>
            <person name="Steindorff A."/>
            <person name="Ohm R.A."/>
            <person name="Martin F."/>
            <person name="Silar P."/>
            <person name="Natvig D.O."/>
            <person name="Lalanne C."/>
            <person name="Gautier V."/>
            <person name="Ament-Velasquez S.L."/>
            <person name="Kruys A."/>
            <person name="Hutchinson M.I."/>
            <person name="Powell A.J."/>
            <person name="Barry K."/>
            <person name="Miller A.N."/>
            <person name="Grigoriev I.V."/>
            <person name="Debuchy R."/>
            <person name="Gladieux P."/>
            <person name="Hiltunen Thoren M."/>
            <person name="Johannesson H."/>
        </authorList>
    </citation>
    <scope>NUCLEOTIDE SEQUENCE</scope>
    <source>
        <strain evidence="4">CBS 123565</strain>
    </source>
</reference>
<dbReference type="EMBL" id="MU853406">
    <property type="protein sequence ID" value="KAK4135536.1"/>
    <property type="molecule type" value="Genomic_DNA"/>
</dbReference>
<dbReference type="Gene3D" id="3.90.180.10">
    <property type="entry name" value="Medium-chain alcohol dehydrogenases, catalytic domain"/>
    <property type="match status" value="2"/>
</dbReference>
<dbReference type="GO" id="GO:0016651">
    <property type="term" value="F:oxidoreductase activity, acting on NAD(P)H"/>
    <property type="evidence" value="ECO:0007669"/>
    <property type="project" value="InterPro"/>
</dbReference>
<sequence length="326" mass="34242">MSLEANTKFINKYVATKKGGPFELVQGPYPEPDSDEICIRNRAVALNPIDLKCLHQNVKAQAWPAILGVDVSGVVEAVGKDVKDFKVGDPVLSLAGFGGRAGGFQDVTTVPAHFACRKPEGWTFEQAASVPPKIDSVLVLGGASGVGACTLQLLRAVLPDATIISTNSLAHNDSVKMKLGATTCVDRRLPLDLLVARIRALTGGKGVDAIVDAVGLTAKIGPEESRRIFGVLRDGGPRIYTTVVTGARPEKVTVPEGVKSKSIMGRMAFLGPHGDKVMSRLGEFVEEGWFGLPLKVEIVGSGLKAIEGGLEQLANGVSGTKLVVGL</sequence>
<dbReference type="SUPFAM" id="SSF51735">
    <property type="entry name" value="NAD(P)-binding Rossmann-fold domains"/>
    <property type="match status" value="1"/>
</dbReference>
<feature type="domain" description="Enoyl reductase (ER)" evidence="3">
    <location>
        <begin position="19"/>
        <end position="324"/>
    </location>
</feature>
<dbReference type="InterPro" id="IPR020843">
    <property type="entry name" value="ER"/>
</dbReference>
<dbReference type="CDD" id="cd08249">
    <property type="entry name" value="enoyl_reductase_like"/>
    <property type="match status" value="1"/>
</dbReference>
<evidence type="ECO:0000259" key="3">
    <source>
        <dbReference type="SMART" id="SM00829"/>
    </source>
</evidence>
<evidence type="ECO:0000313" key="4">
    <source>
        <dbReference type="EMBL" id="KAK4135536.1"/>
    </source>
</evidence>
<dbReference type="Gene3D" id="3.40.50.720">
    <property type="entry name" value="NAD(P)-binding Rossmann-like Domain"/>
    <property type="match status" value="1"/>
</dbReference>
<dbReference type="PANTHER" id="PTHR45348:SF2">
    <property type="entry name" value="ZINC-TYPE ALCOHOL DEHYDROGENASE-LIKE PROTEIN C2E1P3.01"/>
    <property type="match status" value="1"/>
</dbReference>
<keyword evidence="2" id="KW-0560">Oxidoreductase</keyword>
<dbReference type="AlphaFoldDB" id="A0AAN6UMR7"/>
<comment type="caution">
    <text evidence="4">The sequence shown here is derived from an EMBL/GenBank/DDBJ whole genome shotgun (WGS) entry which is preliminary data.</text>
</comment>
<dbReference type="SMART" id="SM00829">
    <property type="entry name" value="PKS_ER"/>
    <property type="match status" value="1"/>
</dbReference>
<gene>
    <name evidence="4" type="ORF">BT67DRAFT_377808</name>
</gene>
<evidence type="ECO:0000256" key="1">
    <source>
        <dbReference type="ARBA" id="ARBA00008072"/>
    </source>
</evidence>
<dbReference type="InterPro" id="IPR047122">
    <property type="entry name" value="Trans-enoyl_RdTase-like"/>
</dbReference>
<dbReference type="Pfam" id="PF00107">
    <property type="entry name" value="ADH_zinc_N"/>
    <property type="match status" value="1"/>
</dbReference>
<dbReference type="InterPro" id="IPR036291">
    <property type="entry name" value="NAD(P)-bd_dom_sf"/>
</dbReference>
<dbReference type="InterPro" id="IPR013154">
    <property type="entry name" value="ADH-like_N"/>
</dbReference>
<organism evidence="4 5">
    <name type="scientific">Trichocladium antarcticum</name>
    <dbReference type="NCBI Taxonomy" id="1450529"/>
    <lineage>
        <taxon>Eukaryota</taxon>
        <taxon>Fungi</taxon>
        <taxon>Dikarya</taxon>
        <taxon>Ascomycota</taxon>
        <taxon>Pezizomycotina</taxon>
        <taxon>Sordariomycetes</taxon>
        <taxon>Sordariomycetidae</taxon>
        <taxon>Sordariales</taxon>
        <taxon>Chaetomiaceae</taxon>
        <taxon>Trichocladium</taxon>
    </lineage>
</organism>
<dbReference type="PANTHER" id="PTHR45348">
    <property type="entry name" value="HYPOTHETICAL OXIDOREDUCTASE (EUROFUNG)"/>
    <property type="match status" value="1"/>
</dbReference>